<evidence type="ECO:0000256" key="6">
    <source>
        <dbReference type="ARBA" id="ARBA00029771"/>
    </source>
</evidence>
<protein>
    <recommendedName>
        <fullName evidence="2">Beta-glucanase</fullName>
    </recommendedName>
    <alternativeName>
        <fullName evidence="7">1,3-1,4-beta-D-glucan 4-glucanohydrolase</fullName>
    </alternativeName>
    <alternativeName>
        <fullName evidence="6">Endo-beta-1,3-1,4 glucanase</fullName>
    </alternativeName>
    <alternativeName>
        <fullName evidence="5">Lichenase</fullName>
    </alternativeName>
</protein>
<keyword evidence="10" id="KW-1185">Reference proteome</keyword>
<dbReference type="GO" id="GO:0004553">
    <property type="term" value="F:hydrolase activity, hydrolyzing O-glycosyl compounds"/>
    <property type="evidence" value="ECO:0007669"/>
    <property type="project" value="InterPro"/>
</dbReference>
<dbReference type="AlphaFoldDB" id="A0A3S3SX73"/>
<evidence type="ECO:0000256" key="2">
    <source>
        <dbReference type="ARBA" id="ARBA00014569"/>
    </source>
</evidence>
<dbReference type="Gene3D" id="3.40.50.300">
    <property type="entry name" value="P-loop containing nucleotide triphosphate hydrolases"/>
    <property type="match status" value="1"/>
</dbReference>
<comment type="caution">
    <text evidence="9">The sequence shown here is derived from an EMBL/GenBank/DDBJ whole genome shotgun (WGS) entry which is preliminary data.</text>
</comment>
<dbReference type="RefSeq" id="WP_128193999.1">
    <property type="nucleotide sequence ID" value="NZ_SACJ01000003.1"/>
</dbReference>
<evidence type="ECO:0000256" key="7">
    <source>
        <dbReference type="ARBA" id="ARBA00031665"/>
    </source>
</evidence>
<dbReference type="SUPFAM" id="SSF49899">
    <property type="entry name" value="Concanavalin A-like lectins/glucanases"/>
    <property type="match status" value="1"/>
</dbReference>
<dbReference type="PROSITE" id="PS01034">
    <property type="entry name" value="GH16_1"/>
    <property type="match status" value="1"/>
</dbReference>
<dbReference type="SUPFAM" id="SSF52540">
    <property type="entry name" value="P-loop containing nucleoside triphosphate hydrolases"/>
    <property type="match status" value="1"/>
</dbReference>
<dbReference type="InterPro" id="IPR000757">
    <property type="entry name" value="Beta-glucanase-like"/>
</dbReference>
<keyword evidence="3 9" id="KW-0378">Hydrolase</keyword>
<dbReference type="InterPro" id="IPR008263">
    <property type="entry name" value="GH16_AS"/>
</dbReference>
<evidence type="ECO:0000313" key="10">
    <source>
        <dbReference type="Proteomes" id="UP000285211"/>
    </source>
</evidence>
<evidence type="ECO:0000259" key="8">
    <source>
        <dbReference type="PROSITE" id="PS51762"/>
    </source>
</evidence>
<keyword evidence="4" id="KW-0326">Glycosidase</keyword>
<dbReference type="Gene3D" id="2.60.120.200">
    <property type="match status" value="1"/>
</dbReference>
<gene>
    <name evidence="9" type="ORF">EOD40_05990</name>
</gene>
<dbReference type="InterPro" id="IPR013320">
    <property type="entry name" value="ConA-like_dom_sf"/>
</dbReference>
<dbReference type="CDD" id="cd06532">
    <property type="entry name" value="Glyco_transf_25"/>
    <property type="match status" value="1"/>
</dbReference>
<dbReference type="InterPro" id="IPR002654">
    <property type="entry name" value="Glyco_trans_25"/>
</dbReference>
<evidence type="ECO:0000256" key="5">
    <source>
        <dbReference type="ARBA" id="ARBA00029722"/>
    </source>
</evidence>
<accession>A0A3S3SX73</accession>
<evidence type="ECO:0000313" key="9">
    <source>
        <dbReference type="EMBL" id="RVT77359.1"/>
    </source>
</evidence>
<evidence type="ECO:0000256" key="4">
    <source>
        <dbReference type="ARBA" id="ARBA00023295"/>
    </source>
</evidence>
<dbReference type="GO" id="GO:0005975">
    <property type="term" value="P:carbohydrate metabolic process"/>
    <property type="evidence" value="ECO:0007669"/>
    <property type="project" value="InterPro"/>
</dbReference>
<dbReference type="Pfam" id="PF01755">
    <property type="entry name" value="Glyco_transf_25"/>
    <property type="match status" value="1"/>
</dbReference>
<reference evidence="9 10" key="1">
    <citation type="submission" date="2019-01" db="EMBL/GenBank/DDBJ databases">
        <authorList>
            <person name="Chen W.-M."/>
        </authorList>
    </citation>
    <scope>NUCLEOTIDE SEQUENCE [LARGE SCALE GENOMIC DNA]</scope>
    <source>
        <strain evidence="9 10">BBQ-12</strain>
    </source>
</reference>
<proteinExistence type="inferred from homology"/>
<dbReference type="InterPro" id="IPR027417">
    <property type="entry name" value="P-loop_NTPase"/>
</dbReference>
<evidence type="ECO:0000256" key="3">
    <source>
        <dbReference type="ARBA" id="ARBA00022801"/>
    </source>
</evidence>
<name>A0A3S3SX73_9FLAO</name>
<organism evidence="9 10">
    <name type="scientific">Flavobacterium sufflavum</name>
    <dbReference type="NCBI Taxonomy" id="1921138"/>
    <lineage>
        <taxon>Bacteria</taxon>
        <taxon>Pseudomonadati</taxon>
        <taxon>Bacteroidota</taxon>
        <taxon>Flavobacteriia</taxon>
        <taxon>Flavobacteriales</taxon>
        <taxon>Flavobacteriaceae</taxon>
        <taxon>Flavobacterium</taxon>
    </lineage>
</organism>
<dbReference type="InterPro" id="IPR044791">
    <property type="entry name" value="Beta-glucanase/XTH"/>
</dbReference>
<dbReference type="Proteomes" id="UP000285211">
    <property type="component" value="Unassembled WGS sequence"/>
</dbReference>
<sequence>MNLRTQHTKIVNHIFTFWLTIRRIYPKKKCIAFGVKSKKNYPLIEKVYVINLNRAPSRWTKIKQELRQVLDIQGNDIIKLTTRIAAVDANTFTEEPEKDNKVDPFYTLSEQLSIEPQPSALPTHLELNAPIRMSRAECAVSRSHIKIWEQVIASNNEYSLILEDDIWFHSNFAANLNKVWRDVISNTDIKGSFDVLYLSYQEVKHGAPKTILSKHLFRPERGLWHLSGYVISREGAKKLVDLLPSRGPIDLWINHQFGSLNVIASRQSIIGQRIDITSSNSYSILPALTKIGAITSEGASLYNLKPTEKPIFVLGSEGSGNTSVAMAISMLGYRCCSDFKDLPTSEMIRLLEGNDDRIFDAYVNIGSLNSMVPELILLYPKAKFILTSKKEAKMDSLFLELNNSLKGTDFTVLYADAPNKWQILCEHLRCSPPKSNFPELIDIGQRPILKEKNISNQKIKLTKTIHDDSPWLIQSKKWWHGIDSLQSELKSDQKESVVKINDSFESLDQKLWLARSDTFTDNLALFRPSNVKCIPELGAVLSIKNESMGVRNYSAASICSKDKFLYGKFEATIQASNLPGVVTGFFLYRNSPRQEIDIEILGNNPNRLLINVFYNPGDEGAKFDYGYRGSPIYVDLGFDASKESHQYAIQWGPNEIQWLVDNKIIYRRVVWDPTPIPHLPMTLHANIWITRSSKLAGKFKNKKLPTSSVFKEIKIDANTVISMSKVNI</sequence>
<dbReference type="EMBL" id="SACJ01000003">
    <property type="protein sequence ID" value="RVT77359.1"/>
    <property type="molecule type" value="Genomic_DNA"/>
</dbReference>
<dbReference type="PANTHER" id="PTHR31062">
    <property type="entry name" value="XYLOGLUCAN ENDOTRANSGLUCOSYLASE/HYDROLASE PROTEIN 8-RELATED"/>
    <property type="match status" value="1"/>
</dbReference>
<feature type="domain" description="GH16" evidence="8">
    <location>
        <begin position="467"/>
        <end position="710"/>
    </location>
</feature>
<comment type="similarity">
    <text evidence="1">Belongs to the glycosyl hydrolase 16 family.</text>
</comment>
<dbReference type="PROSITE" id="PS51762">
    <property type="entry name" value="GH16_2"/>
    <property type="match status" value="1"/>
</dbReference>
<dbReference type="Pfam" id="PF00722">
    <property type="entry name" value="Glyco_hydro_16"/>
    <property type="match status" value="1"/>
</dbReference>
<evidence type="ECO:0000256" key="1">
    <source>
        <dbReference type="ARBA" id="ARBA00006865"/>
    </source>
</evidence>
<dbReference type="OrthoDB" id="9809583at2"/>